<feature type="domain" description="G-protein coupled receptors family 2 profile 2" evidence="6">
    <location>
        <begin position="766"/>
        <end position="878"/>
    </location>
</feature>
<evidence type="ECO:0000313" key="8">
    <source>
        <dbReference type="EnsemblMetazoa" id="HelroP180146"/>
    </source>
</evidence>
<dbReference type="EMBL" id="KB097563">
    <property type="protein sequence ID" value="ESN94800.1"/>
    <property type="molecule type" value="Genomic_DNA"/>
</dbReference>
<comment type="subcellular location">
    <subcellularLocation>
        <location evidence="1">Membrane</location>
        <topology evidence="1">Multi-pass membrane protein</topology>
    </subcellularLocation>
</comment>
<feature type="transmembrane region" description="Helical" evidence="5">
    <location>
        <begin position="768"/>
        <end position="791"/>
    </location>
</feature>
<keyword evidence="9" id="KW-1185">Reference proteome</keyword>
<reference evidence="7 9" key="2">
    <citation type="journal article" date="2013" name="Nature">
        <title>Insights into bilaterian evolution from three spiralian genomes.</title>
        <authorList>
            <person name="Simakov O."/>
            <person name="Marletaz F."/>
            <person name="Cho S.J."/>
            <person name="Edsinger-Gonzales E."/>
            <person name="Havlak P."/>
            <person name="Hellsten U."/>
            <person name="Kuo D.H."/>
            <person name="Larsson T."/>
            <person name="Lv J."/>
            <person name="Arendt D."/>
            <person name="Savage R."/>
            <person name="Osoegawa K."/>
            <person name="de Jong P."/>
            <person name="Grimwood J."/>
            <person name="Chapman J.A."/>
            <person name="Shapiro H."/>
            <person name="Aerts A."/>
            <person name="Otillar R.P."/>
            <person name="Terry A.Y."/>
            <person name="Boore J.L."/>
            <person name="Grigoriev I.V."/>
            <person name="Lindberg D.R."/>
            <person name="Seaver E.C."/>
            <person name="Weisblat D.A."/>
            <person name="Putnam N.H."/>
            <person name="Rokhsar D.S."/>
        </authorList>
    </citation>
    <scope>NUCLEOTIDE SEQUENCE</scope>
</reference>
<dbReference type="GeneID" id="20207585"/>
<dbReference type="InParanoid" id="T1FFI6"/>
<dbReference type="PANTHER" id="PTHR45692">
    <property type="entry name" value="G_PROTEIN_RECEP_F2_4 DOMAIN-CONTAINING PROTEIN"/>
    <property type="match status" value="1"/>
</dbReference>
<name>T1FFI6_HELRO</name>
<dbReference type="AlphaFoldDB" id="T1FFI6"/>
<gene>
    <name evidence="8" type="primary">20207585</name>
    <name evidence="7" type="ORF">HELRODRAFT_180146</name>
</gene>
<reference evidence="9" key="1">
    <citation type="submission" date="2012-12" db="EMBL/GenBank/DDBJ databases">
        <authorList>
            <person name="Hellsten U."/>
            <person name="Grimwood J."/>
            <person name="Chapman J.A."/>
            <person name="Shapiro H."/>
            <person name="Aerts A."/>
            <person name="Otillar R.P."/>
            <person name="Terry A.Y."/>
            <person name="Boore J.L."/>
            <person name="Simakov O."/>
            <person name="Marletaz F."/>
            <person name="Cho S.-J."/>
            <person name="Edsinger-Gonzales E."/>
            <person name="Havlak P."/>
            <person name="Kuo D.-H."/>
            <person name="Larsson T."/>
            <person name="Lv J."/>
            <person name="Arendt D."/>
            <person name="Savage R."/>
            <person name="Osoegawa K."/>
            <person name="de Jong P."/>
            <person name="Lindberg D.R."/>
            <person name="Seaver E.C."/>
            <person name="Weisblat D.A."/>
            <person name="Putnam N.H."/>
            <person name="Grigoriev I.V."/>
            <person name="Rokhsar D.S."/>
        </authorList>
    </citation>
    <scope>NUCLEOTIDE SEQUENCE</scope>
</reference>
<evidence type="ECO:0000256" key="3">
    <source>
        <dbReference type="ARBA" id="ARBA00022989"/>
    </source>
</evidence>
<dbReference type="GO" id="GO:0007166">
    <property type="term" value="P:cell surface receptor signaling pathway"/>
    <property type="evidence" value="ECO:0007669"/>
    <property type="project" value="InterPro"/>
</dbReference>
<feature type="transmembrane region" description="Helical" evidence="5">
    <location>
        <begin position="887"/>
        <end position="910"/>
    </location>
</feature>
<dbReference type="HOGENOM" id="CLU_010752_0_0_1"/>
<dbReference type="EMBL" id="AMQM01007112">
    <property type="status" value="NOT_ANNOTATED_CDS"/>
    <property type="molecule type" value="Genomic_DNA"/>
</dbReference>
<evidence type="ECO:0000256" key="4">
    <source>
        <dbReference type="ARBA" id="ARBA00023136"/>
    </source>
</evidence>
<evidence type="ECO:0000259" key="6">
    <source>
        <dbReference type="PROSITE" id="PS50261"/>
    </source>
</evidence>
<dbReference type="KEGG" id="hro:HELRODRAFT_180146"/>
<dbReference type="RefSeq" id="XP_009027152.1">
    <property type="nucleotide sequence ID" value="XM_009028904.1"/>
</dbReference>
<dbReference type="GO" id="GO:0004930">
    <property type="term" value="F:G protein-coupled receptor activity"/>
    <property type="evidence" value="ECO:0007669"/>
    <property type="project" value="InterPro"/>
</dbReference>
<evidence type="ECO:0000256" key="5">
    <source>
        <dbReference type="SAM" id="Phobius"/>
    </source>
</evidence>
<dbReference type="FunFam" id="1.20.1070.10:FF:001211">
    <property type="entry name" value="Uncharacterized protein"/>
    <property type="match status" value="1"/>
</dbReference>
<dbReference type="OrthoDB" id="6134459at2759"/>
<dbReference type="Proteomes" id="UP000015101">
    <property type="component" value="Unassembled WGS sequence"/>
</dbReference>
<proteinExistence type="predicted"/>
<dbReference type="Pfam" id="PF01825">
    <property type="entry name" value="GPS"/>
    <property type="match status" value="1"/>
</dbReference>
<accession>T1FFI6</accession>
<dbReference type="InterPro" id="IPR017981">
    <property type="entry name" value="GPCR_2-like_7TM"/>
</dbReference>
<feature type="domain" description="G-protein coupled receptors family 2 profile 2" evidence="6">
    <location>
        <begin position="880"/>
        <end position="986"/>
    </location>
</feature>
<dbReference type="Gene3D" id="1.20.1070.10">
    <property type="entry name" value="Rhodopsin 7-helix transmembrane proteins"/>
    <property type="match status" value="2"/>
</dbReference>
<evidence type="ECO:0000256" key="2">
    <source>
        <dbReference type="ARBA" id="ARBA00022692"/>
    </source>
</evidence>
<dbReference type="PROSITE" id="PS50261">
    <property type="entry name" value="G_PROTEIN_RECEP_F2_4"/>
    <property type="match status" value="2"/>
</dbReference>
<keyword evidence="3 5" id="KW-1133">Transmembrane helix</keyword>
<dbReference type="EnsemblMetazoa" id="HelroT180146">
    <property type="protein sequence ID" value="HelroP180146"/>
    <property type="gene ID" value="HelroG180146"/>
</dbReference>
<evidence type="ECO:0000313" key="7">
    <source>
        <dbReference type="EMBL" id="ESN94800.1"/>
    </source>
</evidence>
<dbReference type="CDD" id="cd15040">
    <property type="entry name" value="7tmB2_Adhesion"/>
    <property type="match status" value="1"/>
</dbReference>
<protein>
    <recommendedName>
        <fullName evidence="6">G-protein coupled receptors family 2 profile 2 domain-containing protein</fullName>
    </recommendedName>
</protein>
<keyword evidence="4 5" id="KW-0472">Membrane</keyword>
<evidence type="ECO:0000313" key="9">
    <source>
        <dbReference type="Proteomes" id="UP000015101"/>
    </source>
</evidence>
<feature type="transmembrane region" description="Helical" evidence="5">
    <location>
        <begin position="852"/>
        <end position="875"/>
    </location>
</feature>
<dbReference type="PANTHER" id="PTHR45692:SF1">
    <property type="entry name" value="G-PROTEIN COUPLED RECEPTORS FAMILY 2 PROFILE 2 DOMAIN-CONTAINING PROTEIN"/>
    <property type="match status" value="1"/>
</dbReference>
<feature type="transmembrane region" description="Helical" evidence="5">
    <location>
        <begin position="930"/>
        <end position="954"/>
    </location>
</feature>
<feature type="transmembrane region" description="Helical" evidence="5">
    <location>
        <begin position="961"/>
        <end position="982"/>
    </location>
</feature>
<dbReference type="CTD" id="20207585"/>
<dbReference type="InterPro" id="IPR000832">
    <property type="entry name" value="GPCR_2_secretin-like"/>
</dbReference>
<keyword evidence="2 5" id="KW-0812">Transmembrane</keyword>
<organism evidence="8 9">
    <name type="scientific">Helobdella robusta</name>
    <name type="common">Californian leech</name>
    <dbReference type="NCBI Taxonomy" id="6412"/>
    <lineage>
        <taxon>Eukaryota</taxon>
        <taxon>Metazoa</taxon>
        <taxon>Spiralia</taxon>
        <taxon>Lophotrochozoa</taxon>
        <taxon>Annelida</taxon>
        <taxon>Clitellata</taxon>
        <taxon>Hirudinea</taxon>
        <taxon>Rhynchobdellida</taxon>
        <taxon>Glossiphoniidae</taxon>
        <taxon>Helobdella</taxon>
    </lineage>
</organism>
<dbReference type="eggNOG" id="KOG4193">
    <property type="taxonomic scope" value="Eukaryota"/>
</dbReference>
<sequence length="1050" mass="119443">MLCLMLMVLSVVAGRSTNYDAGAADDFKPERHECKQADDKQPICFYDWNTTKEWPMLNWTQSNKFCMNYIKDAFLLSLQITVPIDQLLRTFRLSNSDFLQLQPDIMFTRSVTPVSGFEPGEQSYGRDSELCGALQISTEIFSGDYFVNIVEYGDTSHGTNCNFIRIDNLEKFKFPPQSYSVVEFFMPSTGYTKSSCPLYSEYPGDSDYHLSSSVNNNFMVMQFDDPEKYYLNLSSSGLISTTLSKGLVQGYHNCSIWNFKSPSQTYDRNVYKNIRTDYLYATINYSQPVLWTDMYSFVTFNYIKDWISNPHIQKWMSWLNSTDGYLDKIMKIDYRGEFEIMLDVKISVYSQNVARPMKRRIPRQVFQDLQSEEGKEDTTNPEEVETKKFLSSNKGCYKEIVRLGSDAFYFNVGLANDEAFSDILCNWPAFPPKAKAACRGNFIYGYSWVLTEVLNCTSIVLNEADKSSNVTKSLLEIFRKDTADYGEILNMTKKLIAGNSTSSTIQPNDISLVAAILQKSNSDSVLINSNSANVLISIIDELLNSPVEKIQQAQNRTGASLSILNSMERLMNKFMNNESSEDINITWSYKNLIAHFHDSKLDNHHNLGFGLLKTKTTQNSANVIYGDDVFRKGSNHSNSSSSYDGWAADLEVALMLPDEVYKRTSYVDEDGNNDVMSREINSVVIKSVVKGRNISNLSNKRHFSNPTCVYARYESNEIHWLTDGLKTIYSGVDDSFIECESDHLTNFAVLAGFRKEEHSKAVGDTLQWVSMVGMIVSIVCLLLVITGQIIFKKFRRGQYHIALLNLSISLICVNLIIIFQLDKKQLSESSSASCSSSSSSSSSFSWETIRCIVVTALLHYFLLVSFLWMLIEAILQYLNCWLAKEAFYFAFLLPLALVILANTCMFVMIIKGISCDRPKGMITNQSQSQLVWLQVQVALCCFVIMGLTWTFAFFAYGKASVVMYFLFAIFNSLQGLFIFLLFNLREKLVRQAWRSLIRKPVEYLPFSTTSTSNNTNTFRLTINSRSDNERKKVLSTELNFLKAASSESYG</sequence>
<evidence type="ECO:0000256" key="1">
    <source>
        <dbReference type="ARBA" id="ARBA00004141"/>
    </source>
</evidence>
<dbReference type="STRING" id="6412.T1FFI6"/>
<reference evidence="8" key="3">
    <citation type="submission" date="2015-06" db="UniProtKB">
        <authorList>
            <consortium name="EnsemblMetazoa"/>
        </authorList>
    </citation>
    <scope>IDENTIFICATION</scope>
</reference>
<dbReference type="InterPro" id="IPR000203">
    <property type="entry name" value="GPS"/>
</dbReference>
<dbReference type="GO" id="GO:0005886">
    <property type="term" value="C:plasma membrane"/>
    <property type="evidence" value="ECO:0000318"/>
    <property type="project" value="GO_Central"/>
</dbReference>
<dbReference type="Pfam" id="PF00002">
    <property type="entry name" value="7tm_2"/>
    <property type="match status" value="2"/>
</dbReference>